<dbReference type="STRING" id="1503925.TH53_04395"/>
<keyword evidence="3" id="KW-1185">Reference proteome</keyword>
<accession>A0A0D0GLZ8</accession>
<dbReference type="RefSeq" id="WP_041878747.1">
    <property type="nucleotide sequence ID" value="NZ_CP157278.1"/>
</dbReference>
<keyword evidence="1" id="KW-0472">Membrane</keyword>
<comment type="caution">
    <text evidence="2">The sequence shown here is derived from an EMBL/GenBank/DDBJ whole genome shotgun (WGS) entry which is preliminary data.</text>
</comment>
<dbReference type="Proteomes" id="UP000032049">
    <property type="component" value="Unassembled WGS sequence"/>
</dbReference>
<reference evidence="2 3" key="1">
    <citation type="submission" date="2015-01" db="EMBL/GenBank/DDBJ databases">
        <title>Draft genome sequence of Pedobacter sp. NL19 isolated from sludge of an effluent treatment pond in an abandoned uranium mine.</title>
        <authorList>
            <person name="Santos T."/>
            <person name="Caetano T."/>
            <person name="Covas C."/>
            <person name="Cruz A."/>
            <person name="Mendo S."/>
        </authorList>
    </citation>
    <scope>NUCLEOTIDE SEQUENCE [LARGE SCALE GENOMIC DNA]</scope>
    <source>
        <strain evidence="2 3">NL19</strain>
    </source>
</reference>
<evidence type="ECO:0000256" key="1">
    <source>
        <dbReference type="SAM" id="Phobius"/>
    </source>
</evidence>
<gene>
    <name evidence="2" type="ORF">TH53_04395</name>
</gene>
<keyword evidence="1" id="KW-0812">Transmembrane</keyword>
<evidence type="ECO:0008006" key="4">
    <source>
        <dbReference type="Google" id="ProtNLM"/>
    </source>
</evidence>
<dbReference type="AlphaFoldDB" id="A0A0D0GLZ8"/>
<proteinExistence type="predicted"/>
<evidence type="ECO:0000313" key="3">
    <source>
        <dbReference type="Proteomes" id="UP000032049"/>
    </source>
</evidence>
<evidence type="ECO:0000313" key="2">
    <source>
        <dbReference type="EMBL" id="KIO78262.1"/>
    </source>
</evidence>
<keyword evidence="1" id="KW-1133">Transmembrane helix</keyword>
<dbReference type="EMBL" id="JXRA01000017">
    <property type="protein sequence ID" value="KIO78262.1"/>
    <property type="molecule type" value="Genomic_DNA"/>
</dbReference>
<sequence>MKTQIEISDELRREQLLGPISGWSMLWGNYLVLIAFLLLAFFSYTVKYPNYVYGLALVTHATPGTETPAGKRDHSLILALDLSDRDSAKIKVGQRVSVIHDFSIKNLNNQKITGVVNLVTIINHKYYITAIPDLYESNGNFLSYGVKNNVKITIKSVTLFDRIFHH</sequence>
<organism evidence="2 3">
    <name type="scientific">Pedobacter lusitanus</name>
    <dbReference type="NCBI Taxonomy" id="1503925"/>
    <lineage>
        <taxon>Bacteria</taxon>
        <taxon>Pseudomonadati</taxon>
        <taxon>Bacteroidota</taxon>
        <taxon>Sphingobacteriia</taxon>
        <taxon>Sphingobacteriales</taxon>
        <taxon>Sphingobacteriaceae</taxon>
        <taxon>Pedobacter</taxon>
    </lineage>
</organism>
<feature type="transmembrane region" description="Helical" evidence="1">
    <location>
        <begin position="20"/>
        <end position="42"/>
    </location>
</feature>
<protein>
    <recommendedName>
        <fullName evidence="4">HlyD family secretion protein</fullName>
    </recommendedName>
</protein>
<name>A0A0D0GLZ8_9SPHI</name>